<evidence type="ECO:0000259" key="5">
    <source>
        <dbReference type="Pfam" id="PF04542"/>
    </source>
</evidence>
<dbReference type="InterPro" id="IPR039425">
    <property type="entry name" value="RNA_pol_sigma-70-like"/>
</dbReference>
<accession>A0A370KFC6</accession>
<dbReference type="EMBL" id="NAAC01000045">
    <property type="protein sequence ID" value="RDJ03033.1"/>
    <property type="molecule type" value="Genomic_DNA"/>
</dbReference>
<dbReference type="InterPro" id="IPR036388">
    <property type="entry name" value="WH-like_DNA-bd_sf"/>
</dbReference>
<dbReference type="Proteomes" id="UP000254939">
    <property type="component" value="Unassembled WGS sequence"/>
</dbReference>
<dbReference type="GO" id="GO:0006352">
    <property type="term" value="P:DNA-templated transcription initiation"/>
    <property type="evidence" value="ECO:0007669"/>
    <property type="project" value="InterPro"/>
</dbReference>
<dbReference type="NCBIfam" id="TIGR02937">
    <property type="entry name" value="sigma70-ECF"/>
    <property type="match status" value="1"/>
</dbReference>
<evidence type="ECO:0000259" key="6">
    <source>
        <dbReference type="Pfam" id="PF08281"/>
    </source>
</evidence>
<evidence type="ECO:0000256" key="2">
    <source>
        <dbReference type="ARBA" id="ARBA00023015"/>
    </source>
</evidence>
<dbReference type="InterPro" id="IPR013324">
    <property type="entry name" value="RNA_pol_sigma_r3/r4-like"/>
</dbReference>
<protein>
    <submittedName>
        <fullName evidence="7">RNA polymerase subunit sigma</fullName>
    </submittedName>
</protein>
<dbReference type="GO" id="GO:0003677">
    <property type="term" value="F:DNA binding"/>
    <property type="evidence" value="ECO:0007669"/>
    <property type="project" value="InterPro"/>
</dbReference>
<keyword evidence="4" id="KW-0804">Transcription</keyword>
<dbReference type="GO" id="GO:0016987">
    <property type="term" value="F:sigma factor activity"/>
    <property type="evidence" value="ECO:0007669"/>
    <property type="project" value="UniProtKB-KW"/>
</dbReference>
<sequence length="180" mass="20313">MERELLNSLMGRVASRDKAAFEAIYRHFVPKLRSFMARSSNEPAVVEEYVQEAMVTVWRKAHLFDPSRGHASTWIFAIARNLRIDAFRRGPKPDFDPADPLLAINGTEPPDELVLRSQQADALREAMKQLKPDFVEVLRMSYFEGLPHGAIAEKLGLPLGTVKSRIRLACEKLRAALGDL</sequence>
<feature type="domain" description="RNA polymerase sigma-70 region 2" evidence="5">
    <location>
        <begin position="24"/>
        <end position="89"/>
    </location>
</feature>
<evidence type="ECO:0000256" key="3">
    <source>
        <dbReference type="ARBA" id="ARBA00023082"/>
    </source>
</evidence>
<reference evidence="7 8" key="1">
    <citation type="submission" date="2017-03" db="EMBL/GenBank/DDBJ databases">
        <title>Genome analysis of Rhizobial strains effectives or ineffectives for nitrogen fixation isolated from bean seeds.</title>
        <authorList>
            <person name="Peralta H."/>
            <person name="Aguilar-Vera A."/>
            <person name="Mora Y."/>
            <person name="Vargas-Lagunas C."/>
            <person name="Girard L."/>
            <person name="Mora J."/>
        </authorList>
    </citation>
    <scope>NUCLEOTIDE SEQUENCE [LARGE SCALE GENOMIC DNA]</scope>
    <source>
        <strain evidence="7 8">CCGM3</strain>
    </source>
</reference>
<dbReference type="Pfam" id="PF04542">
    <property type="entry name" value="Sigma70_r2"/>
    <property type="match status" value="1"/>
</dbReference>
<dbReference type="SUPFAM" id="SSF88946">
    <property type="entry name" value="Sigma2 domain of RNA polymerase sigma factors"/>
    <property type="match status" value="1"/>
</dbReference>
<proteinExistence type="inferred from homology"/>
<dbReference type="InterPro" id="IPR014284">
    <property type="entry name" value="RNA_pol_sigma-70_dom"/>
</dbReference>
<gene>
    <name evidence="7" type="ORF">B5K06_31630</name>
</gene>
<keyword evidence="3" id="KW-0731">Sigma factor</keyword>
<dbReference type="InterPro" id="IPR013249">
    <property type="entry name" value="RNA_pol_sigma70_r4_t2"/>
</dbReference>
<dbReference type="Pfam" id="PF08281">
    <property type="entry name" value="Sigma70_r4_2"/>
    <property type="match status" value="1"/>
</dbReference>
<organism evidence="7 8">
    <name type="scientific">Rhizobium grahamii</name>
    <dbReference type="NCBI Taxonomy" id="1120045"/>
    <lineage>
        <taxon>Bacteria</taxon>
        <taxon>Pseudomonadati</taxon>
        <taxon>Pseudomonadota</taxon>
        <taxon>Alphaproteobacteria</taxon>
        <taxon>Hyphomicrobiales</taxon>
        <taxon>Rhizobiaceae</taxon>
        <taxon>Rhizobium/Agrobacterium group</taxon>
        <taxon>Rhizobium</taxon>
    </lineage>
</organism>
<comment type="caution">
    <text evidence="7">The sequence shown here is derived from an EMBL/GenBank/DDBJ whole genome shotgun (WGS) entry which is preliminary data.</text>
</comment>
<dbReference type="SUPFAM" id="SSF88659">
    <property type="entry name" value="Sigma3 and sigma4 domains of RNA polymerase sigma factors"/>
    <property type="match status" value="1"/>
</dbReference>
<dbReference type="CDD" id="cd06171">
    <property type="entry name" value="Sigma70_r4"/>
    <property type="match status" value="1"/>
</dbReference>
<dbReference type="Gene3D" id="1.10.1740.10">
    <property type="match status" value="1"/>
</dbReference>
<name>A0A370KFC6_9HYPH</name>
<evidence type="ECO:0000313" key="8">
    <source>
        <dbReference type="Proteomes" id="UP000254939"/>
    </source>
</evidence>
<dbReference type="InterPro" id="IPR007627">
    <property type="entry name" value="RNA_pol_sigma70_r2"/>
</dbReference>
<feature type="domain" description="RNA polymerase sigma factor 70 region 4 type 2" evidence="6">
    <location>
        <begin position="121"/>
        <end position="173"/>
    </location>
</feature>
<evidence type="ECO:0000256" key="4">
    <source>
        <dbReference type="ARBA" id="ARBA00023163"/>
    </source>
</evidence>
<keyword evidence="2" id="KW-0805">Transcription regulation</keyword>
<evidence type="ECO:0000313" key="7">
    <source>
        <dbReference type="EMBL" id="RDJ03033.1"/>
    </source>
</evidence>
<comment type="similarity">
    <text evidence="1">Belongs to the sigma-70 factor family. ECF subfamily.</text>
</comment>
<dbReference type="Gene3D" id="1.10.10.10">
    <property type="entry name" value="Winged helix-like DNA-binding domain superfamily/Winged helix DNA-binding domain"/>
    <property type="match status" value="1"/>
</dbReference>
<dbReference type="InterPro" id="IPR013325">
    <property type="entry name" value="RNA_pol_sigma_r2"/>
</dbReference>
<dbReference type="PANTHER" id="PTHR43133:SF62">
    <property type="entry name" value="RNA POLYMERASE SIGMA FACTOR SIGZ"/>
    <property type="match status" value="1"/>
</dbReference>
<dbReference type="PANTHER" id="PTHR43133">
    <property type="entry name" value="RNA POLYMERASE ECF-TYPE SIGMA FACTO"/>
    <property type="match status" value="1"/>
</dbReference>
<evidence type="ECO:0000256" key="1">
    <source>
        <dbReference type="ARBA" id="ARBA00010641"/>
    </source>
</evidence>
<dbReference type="AlphaFoldDB" id="A0A370KFC6"/>
<dbReference type="OrthoDB" id="9784272at2"/>